<accession>A0A0F6XZH8</accession>
<name>A0A0F6XZH8_BRELA</name>
<evidence type="ECO:0000256" key="3">
    <source>
        <dbReference type="ARBA" id="ARBA00022448"/>
    </source>
</evidence>
<evidence type="ECO:0000256" key="4">
    <source>
        <dbReference type="ARBA" id="ARBA00022475"/>
    </source>
</evidence>
<feature type="transmembrane region" description="Helical" evidence="8">
    <location>
        <begin position="145"/>
        <end position="163"/>
    </location>
</feature>
<dbReference type="Gene3D" id="1.20.1720.10">
    <property type="entry name" value="Multidrug resistance protein D"/>
    <property type="match status" value="1"/>
</dbReference>
<dbReference type="GO" id="GO:1990961">
    <property type="term" value="P:xenobiotic detoxification by transmembrane export across the plasma membrane"/>
    <property type="evidence" value="ECO:0007669"/>
    <property type="project" value="InterPro"/>
</dbReference>
<evidence type="ECO:0000313" key="10">
    <source>
        <dbReference type="EMBL" id="AKF93801.1"/>
    </source>
</evidence>
<dbReference type="NCBIfam" id="TIGR00710">
    <property type="entry name" value="efflux_Bcr_CflA"/>
    <property type="match status" value="1"/>
</dbReference>
<feature type="transmembrane region" description="Helical" evidence="8">
    <location>
        <begin position="256"/>
        <end position="275"/>
    </location>
</feature>
<evidence type="ECO:0000256" key="7">
    <source>
        <dbReference type="ARBA" id="ARBA00023136"/>
    </source>
</evidence>
<feature type="transmembrane region" description="Helical" evidence="8">
    <location>
        <begin position="116"/>
        <end position="133"/>
    </location>
</feature>
<dbReference type="InterPro" id="IPR004812">
    <property type="entry name" value="Efflux_drug-R_Bcr/CmlA"/>
</dbReference>
<keyword evidence="7 8" id="KW-0472">Membrane</keyword>
<evidence type="ECO:0000256" key="6">
    <source>
        <dbReference type="ARBA" id="ARBA00022989"/>
    </source>
</evidence>
<dbReference type="GO" id="GO:0042910">
    <property type="term" value="F:xenobiotic transmembrane transporter activity"/>
    <property type="evidence" value="ECO:0007669"/>
    <property type="project" value="InterPro"/>
</dbReference>
<keyword evidence="4 8" id="KW-1003">Cell membrane</keyword>
<proteinExistence type="inferred from homology"/>
<comment type="subcellular location">
    <subcellularLocation>
        <location evidence="1 8">Cell membrane</location>
        <topology evidence="1 8">Multi-pass membrane protein</topology>
    </subcellularLocation>
</comment>
<dbReference type="GO" id="GO:0005886">
    <property type="term" value="C:plasma membrane"/>
    <property type="evidence" value="ECO:0007669"/>
    <property type="project" value="UniProtKB-SubCell"/>
</dbReference>
<dbReference type="InterPro" id="IPR020846">
    <property type="entry name" value="MFS_dom"/>
</dbReference>
<keyword evidence="5 8" id="KW-0812">Transmembrane</keyword>
<dbReference type="FunFam" id="1.20.1720.10:FF:000005">
    <property type="entry name" value="Bcr/CflA family efflux transporter"/>
    <property type="match status" value="1"/>
</dbReference>
<keyword evidence="6 8" id="KW-1133">Transmembrane helix</keyword>
<evidence type="ECO:0000259" key="9">
    <source>
        <dbReference type="PROSITE" id="PS50850"/>
    </source>
</evidence>
<feature type="transmembrane region" description="Helical" evidence="8">
    <location>
        <begin position="296"/>
        <end position="317"/>
    </location>
</feature>
<evidence type="ECO:0000256" key="2">
    <source>
        <dbReference type="ARBA" id="ARBA00006236"/>
    </source>
</evidence>
<dbReference type="InterPro" id="IPR036259">
    <property type="entry name" value="MFS_trans_sf"/>
</dbReference>
<feature type="transmembrane region" description="Helical" evidence="8">
    <location>
        <begin position="379"/>
        <end position="400"/>
    </location>
</feature>
<feature type="domain" description="Major facilitator superfamily (MFS) profile" evidence="9">
    <location>
        <begin position="18"/>
        <end position="405"/>
    </location>
</feature>
<reference evidence="10" key="1">
    <citation type="submission" date="2015-03" db="EMBL/GenBank/DDBJ databases">
        <title>MIGS Cultured Bacterial/Archaeal sample from Brevibacillus laterosporus.</title>
        <authorList>
            <person name="Zeng D."/>
            <person name="Zhu L."/>
            <person name="Dong G."/>
            <person name="Ye W."/>
            <person name="Ren D."/>
            <person name="Wu L."/>
            <person name="Xu J."/>
            <person name="Li G."/>
            <person name="Guo L."/>
        </authorList>
    </citation>
    <scope>NUCLEOTIDE SEQUENCE</scope>
    <source>
        <strain evidence="10">B9</strain>
    </source>
</reference>
<feature type="transmembrane region" description="Helical" evidence="8">
    <location>
        <begin position="56"/>
        <end position="76"/>
    </location>
</feature>
<feature type="transmembrane region" description="Helical" evidence="8">
    <location>
        <begin position="225"/>
        <end position="244"/>
    </location>
</feature>
<dbReference type="Pfam" id="PF07690">
    <property type="entry name" value="MFS_1"/>
    <property type="match status" value="1"/>
</dbReference>
<evidence type="ECO:0000256" key="8">
    <source>
        <dbReference type="RuleBase" id="RU365088"/>
    </source>
</evidence>
<dbReference type="PANTHER" id="PTHR23502">
    <property type="entry name" value="MAJOR FACILITATOR SUPERFAMILY"/>
    <property type="match status" value="1"/>
</dbReference>
<feature type="transmembrane region" description="Helical" evidence="8">
    <location>
        <begin position="354"/>
        <end position="373"/>
    </location>
</feature>
<feature type="transmembrane region" description="Helical" evidence="8">
    <location>
        <begin position="175"/>
        <end position="195"/>
    </location>
</feature>
<dbReference type="RefSeq" id="WP_031412740.1">
    <property type="nucleotide sequence ID" value="NZ_CP011074.1"/>
</dbReference>
<feature type="transmembrane region" description="Helical" evidence="8">
    <location>
        <begin position="323"/>
        <end position="342"/>
    </location>
</feature>
<dbReference type="InterPro" id="IPR001958">
    <property type="entry name" value="Tet-R_TetA/multi-R_MdtG-like"/>
</dbReference>
<dbReference type="EMBL" id="CP011074">
    <property type="protein sequence ID" value="AKF93801.1"/>
    <property type="molecule type" value="Genomic_DNA"/>
</dbReference>
<dbReference type="PRINTS" id="PR01035">
    <property type="entry name" value="TCRTETA"/>
</dbReference>
<protein>
    <recommendedName>
        <fullName evidence="8">Bcr/CflA family efflux transporter</fullName>
    </recommendedName>
</protein>
<dbReference type="PANTHER" id="PTHR23502:SF132">
    <property type="entry name" value="POLYAMINE TRANSPORTER 2-RELATED"/>
    <property type="match status" value="1"/>
</dbReference>
<dbReference type="SUPFAM" id="SSF103473">
    <property type="entry name" value="MFS general substrate transporter"/>
    <property type="match status" value="1"/>
</dbReference>
<evidence type="ECO:0000256" key="1">
    <source>
        <dbReference type="ARBA" id="ARBA00004651"/>
    </source>
</evidence>
<comment type="similarity">
    <text evidence="2 8">Belongs to the major facilitator superfamily. Bcr/CmlA family.</text>
</comment>
<sequence>MNSSSQSAATEAAAKSKRLWLAIVLGALSAFGPLSLDMYLPALPAMATDFQTTTSAVQLSLTACLLGLSLGQLFAGPLSDIQGRRKPLLVGLAIYAVASILCVFSTSIWALVALRFIQGAAGSAGIVISRAMVRDIYVGPELTKFFALLMLVNGVAPIAAPIFGSQLLLFTPWEGVFVVLGGIGIIMLLVVLFGLPESLPVERRSTGGFKNTLVTFKNLLVDKMFMGFALSQGLVIAAMFAYISGSPFVLQNMFGVSAQMFSVFFAVNGLGIILASQITGKLAGKISESKLMISGLILAAIGGVSLLIVILLGAGLYAILPPLFIIVSCVGIVSTAGFSLAMQSQGKAAGSASALLGVLSLIFGALLAPLVGIGGSGTAVPMGIVIAAADVGALVCYYFMVHKGKPTS</sequence>
<dbReference type="AlphaFoldDB" id="A0A0F6XZH8"/>
<dbReference type="CDD" id="cd17320">
    <property type="entry name" value="MFS_MdfA_MDR_like"/>
    <property type="match status" value="1"/>
</dbReference>
<dbReference type="PROSITE" id="PS50850">
    <property type="entry name" value="MFS"/>
    <property type="match status" value="1"/>
</dbReference>
<organism evidence="10">
    <name type="scientific">Brevibacillus laterosporus</name>
    <name type="common">Bacillus laterosporus</name>
    <dbReference type="NCBI Taxonomy" id="1465"/>
    <lineage>
        <taxon>Bacteria</taxon>
        <taxon>Bacillati</taxon>
        <taxon>Bacillota</taxon>
        <taxon>Bacilli</taxon>
        <taxon>Bacillales</taxon>
        <taxon>Paenibacillaceae</taxon>
        <taxon>Brevibacillus</taxon>
    </lineage>
</organism>
<feature type="transmembrane region" description="Helical" evidence="8">
    <location>
        <begin position="88"/>
        <end position="110"/>
    </location>
</feature>
<gene>
    <name evidence="10" type="ORF">EX87_09270</name>
</gene>
<evidence type="ECO:0000256" key="5">
    <source>
        <dbReference type="ARBA" id="ARBA00022692"/>
    </source>
</evidence>
<dbReference type="InterPro" id="IPR011701">
    <property type="entry name" value="MFS"/>
</dbReference>
<keyword evidence="3 8" id="KW-0813">Transport</keyword>
<feature type="transmembrane region" description="Helical" evidence="8">
    <location>
        <begin position="19"/>
        <end position="36"/>
    </location>
</feature>